<feature type="signal peptide" evidence="1">
    <location>
        <begin position="1"/>
        <end position="19"/>
    </location>
</feature>
<sequence length="148" mass="15723">MKTLTLALLALLTATPAWAQSNAEALDLALPNASAYANDAPGTWYGDRQVARSKGQREEAPVDPCAWYGDDDGDGVTGSITTGIGYSKGYGRSTYNAANLNLCKTTYNDEGKPRTFNLDINVSRSDGPGYYYGPGHGPGPMMRAAPRP</sequence>
<evidence type="ECO:0000313" key="3">
    <source>
        <dbReference type="Proteomes" id="UP000515838"/>
    </source>
</evidence>
<keyword evidence="1" id="KW-0732">Signal</keyword>
<reference evidence="2 3" key="1">
    <citation type="submission" date="2020-08" db="EMBL/GenBank/DDBJ databases">
        <title>Streptomycin Non-resistant strain, P. mexicana.</title>
        <authorList>
            <person name="Ganesh-Kumar S."/>
            <person name="Zhe T."/>
            <person name="Yu Z."/>
            <person name="Min Y."/>
        </authorList>
    </citation>
    <scope>NUCLEOTIDE SEQUENCE [LARGE SCALE GENOMIC DNA]</scope>
    <source>
        <strain evidence="2 3">GTZY2</strain>
    </source>
</reference>
<dbReference type="RefSeq" id="WP_187574440.1">
    <property type="nucleotide sequence ID" value="NZ_CP060731.1"/>
</dbReference>
<dbReference type="GeneID" id="81470856"/>
<dbReference type="AlphaFoldDB" id="A0A7G9TGR0"/>
<name>A0A7G9TGR0_PSEMX</name>
<dbReference type="Proteomes" id="UP000515838">
    <property type="component" value="Chromosome"/>
</dbReference>
<dbReference type="EMBL" id="CP060731">
    <property type="protein sequence ID" value="QNN79285.1"/>
    <property type="molecule type" value="Genomic_DNA"/>
</dbReference>
<accession>A0A7G9TGR0</accession>
<feature type="chain" id="PRO_5028843464" evidence="1">
    <location>
        <begin position="20"/>
        <end position="148"/>
    </location>
</feature>
<organism evidence="2 3">
    <name type="scientific">Pseudoxanthomonas mexicana</name>
    <dbReference type="NCBI Taxonomy" id="128785"/>
    <lineage>
        <taxon>Bacteria</taxon>
        <taxon>Pseudomonadati</taxon>
        <taxon>Pseudomonadota</taxon>
        <taxon>Gammaproteobacteria</taxon>
        <taxon>Lysobacterales</taxon>
        <taxon>Lysobacteraceae</taxon>
        <taxon>Pseudoxanthomonas</taxon>
    </lineage>
</organism>
<evidence type="ECO:0000256" key="1">
    <source>
        <dbReference type="SAM" id="SignalP"/>
    </source>
</evidence>
<evidence type="ECO:0000313" key="2">
    <source>
        <dbReference type="EMBL" id="QNN79285.1"/>
    </source>
</evidence>
<protein>
    <submittedName>
        <fullName evidence="2">Uncharacterized protein</fullName>
    </submittedName>
</protein>
<proteinExistence type="predicted"/>
<gene>
    <name evidence="2" type="ORF">IAE60_07745</name>
</gene>